<dbReference type="InterPro" id="IPR016032">
    <property type="entry name" value="Sig_transdc_resp-reg_C-effctor"/>
</dbReference>
<evidence type="ECO:0000313" key="2">
    <source>
        <dbReference type="EMBL" id="MFH8551577.1"/>
    </source>
</evidence>
<evidence type="ECO:0000259" key="1">
    <source>
        <dbReference type="SMART" id="SM00421"/>
    </source>
</evidence>
<dbReference type="SUPFAM" id="SSF46894">
    <property type="entry name" value="C-terminal effector domain of the bipartite response regulators"/>
    <property type="match status" value="1"/>
</dbReference>
<dbReference type="InterPro" id="IPR036388">
    <property type="entry name" value="WH-like_DNA-bd_sf"/>
</dbReference>
<dbReference type="InterPro" id="IPR051797">
    <property type="entry name" value="TrmB-like"/>
</dbReference>
<accession>A0ABW7R2T9</accession>
<comment type="caution">
    <text evidence="2">The sequence shown here is derived from an EMBL/GenBank/DDBJ whole genome shotgun (WGS) entry which is preliminary data.</text>
</comment>
<name>A0ABW7R2T9_9ACTN</name>
<dbReference type="RefSeq" id="WP_397718573.1">
    <property type="nucleotide sequence ID" value="NZ_JBIRGN010000013.1"/>
</dbReference>
<gene>
    <name evidence="2" type="ORF">ACH4F9_42030</name>
</gene>
<dbReference type="Gene3D" id="1.10.10.10">
    <property type="entry name" value="Winged helix-like DNA-binding domain superfamily/Winged helix DNA-binding domain"/>
    <property type="match status" value="1"/>
</dbReference>
<protein>
    <submittedName>
        <fullName evidence="2">Helix-turn-helix transcriptional regulator</fullName>
    </submittedName>
</protein>
<dbReference type="Proteomes" id="UP001610818">
    <property type="component" value="Unassembled WGS sequence"/>
</dbReference>
<reference evidence="2 3" key="1">
    <citation type="submission" date="2024-10" db="EMBL/GenBank/DDBJ databases">
        <title>The Natural Products Discovery Center: Release of the First 8490 Sequenced Strains for Exploring Actinobacteria Biosynthetic Diversity.</title>
        <authorList>
            <person name="Kalkreuter E."/>
            <person name="Kautsar S.A."/>
            <person name="Yang D."/>
            <person name="Bader C.D."/>
            <person name="Teijaro C.N."/>
            <person name="Fluegel L."/>
            <person name="Davis C.M."/>
            <person name="Simpson J.R."/>
            <person name="Lauterbach L."/>
            <person name="Steele A.D."/>
            <person name="Gui C."/>
            <person name="Meng S."/>
            <person name="Li G."/>
            <person name="Viehrig K."/>
            <person name="Ye F."/>
            <person name="Su P."/>
            <person name="Kiefer A.F."/>
            <person name="Nichols A."/>
            <person name="Cepeda A.J."/>
            <person name="Yan W."/>
            <person name="Fan B."/>
            <person name="Jiang Y."/>
            <person name="Adhikari A."/>
            <person name="Zheng C.-J."/>
            <person name="Schuster L."/>
            <person name="Cowan T.M."/>
            <person name="Smanski M.J."/>
            <person name="Chevrette M.G."/>
            <person name="De Carvalho L.P.S."/>
            <person name="Shen B."/>
        </authorList>
    </citation>
    <scope>NUCLEOTIDE SEQUENCE [LARGE SCALE GENOMIC DNA]</scope>
    <source>
        <strain evidence="2 3">NPDC017990</strain>
    </source>
</reference>
<feature type="domain" description="HTH luxR-type" evidence="1">
    <location>
        <begin position="266"/>
        <end position="323"/>
    </location>
</feature>
<dbReference type="PANTHER" id="PTHR34293">
    <property type="entry name" value="HTH-TYPE TRANSCRIPTIONAL REGULATOR TRMBL2"/>
    <property type="match status" value="1"/>
</dbReference>
<sequence length="330" mass="35606">MLAALGIDDRTEAVYRLLLTRRDWGVAEYAEHLGMAQGEVREALDQLAELRLLRDGGQAPGSLRAVSPKVGLGLLLQQQQDALLRRQLELAESQEAILRLADEFADPLADEAVHGVEVLDGLDAIQLRLEELAHGCSGECLSFMPGGAQSALSLEASRPLDEALLGRGVEVLTLYQDSVRNDSATLRYAQWLTELGGGVRTAAVLPGRMVMFDRQTALLPLDPDNSRAGAIQVSGPGLIAPLVQLFELVWARAAPFGTARDREAGAGGPSEQEAALLGLLGQGLTDDIAARRLGLGVRTVRRMMSELMSRLEARSRFEAGVRAARRDWVS</sequence>
<keyword evidence="3" id="KW-1185">Reference proteome</keyword>
<dbReference type="EMBL" id="JBIRGQ010000013">
    <property type="protein sequence ID" value="MFH8551577.1"/>
    <property type="molecule type" value="Genomic_DNA"/>
</dbReference>
<dbReference type="InterPro" id="IPR000792">
    <property type="entry name" value="Tscrpt_reg_LuxR_C"/>
</dbReference>
<organism evidence="2 3">
    <name type="scientific">Streptomyces longisporoflavus</name>
    <dbReference type="NCBI Taxonomy" id="28044"/>
    <lineage>
        <taxon>Bacteria</taxon>
        <taxon>Bacillati</taxon>
        <taxon>Actinomycetota</taxon>
        <taxon>Actinomycetes</taxon>
        <taxon>Kitasatosporales</taxon>
        <taxon>Streptomycetaceae</taxon>
        <taxon>Streptomyces</taxon>
    </lineage>
</organism>
<dbReference type="PANTHER" id="PTHR34293:SF1">
    <property type="entry name" value="HTH-TYPE TRANSCRIPTIONAL REGULATOR TRMBL2"/>
    <property type="match status" value="1"/>
</dbReference>
<evidence type="ECO:0000313" key="3">
    <source>
        <dbReference type="Proteomes" id="UP001610818"/>
    </source>
</evidence>
<proteinExistence type="predicted"/>
<dbReference type="SMART" id="SM00421">
    <property type="entry name" value="HTH_LUXR"/>
    <property type="match status" value="1"/>
</dbReference>